<gene>
    <name evidence="1" type="ORF">H5P30_01940</name>
</gene>
<proteinExistence type="predicted"/>
<dbReference type="Proteomes" id="UP000525652">
    <property type="component" value="Unassembled WGS sequence"/>
</dbReference>
<accession>A0A7X1AV17</accession>
<organism evidence="1 2">
    <name type="scientific">Puniceicoccus vermicola</name>
    <dbReference type="NCBI Taxonomy" id="388746"/>
    <lineage>
        <taxon>Bacteria</taxon>
        <taxon>Pseudomonadati</taxon>
        <taxon>Verrucomicrobiota</taxon>
        <taxon>Opitutia</taxon>
        <taxon>Puniceicoccales</taxon>
        <taxon>Puniceicoccaceae</taxon>
        <taxon>Puniceicoccus</taxon>
    </lineage>
</organism>
<evidence type="ECO:0000313" key="1">
    <source>
        <dbReference type="EMBL" id="MBC2600536.1"/>
    </source>
</evidence>
<sequence length="176" mass="19831">MSRSNPFNQKTRQIQHTTLIVVEGDTELALVKYLRALCGRNCGTRVSPENAHGGSGDVVLEMAIKLGKDFDARACIYDMDRAPKLKKHIRKAKQLGIHEIKSTPCIEALLLEILGEKVPASTDDCKRAMQRILGEDSLTEIPTFEKYFPKELIERRKSEVPQLDVLMGLINRNSKK</sequence>
<dbReference type="RefSeq" id="WP_185691279.1">
    <property type="nucleotide sequence ID" value="NZ_JACHVA010000022.1"/>
</dbReference>
<protein>
    <submittedName>
        <fullName evidence="1">RloB domain-containing protein</fullName>
    </submittedName>
</protein>
<evidence type="ECO:0000313" key="2">
    <source>
        <dbReference type="Proteomes" id="UP000525652"/>
    </source>
</evidence>
<name>A0A7X1AV17_9BACT</name>
<comment type="caution">
    <text evidence="1">The sequence shown here is derived from an EMBL/GenBank/DDBJ whole genome shotgun (WGS) entry which is preliminary data.</text>
</comment>
<dbReference type="AlphaFoldDB" id="A0A7X1AV17"/>
<dbReference type="EMBL" id="JACHVA010000022">
    <property type="protein sequence ID" value="MBC2600536.1"/>
    <property type="molecule type" value="Genomic_DNA"/>
</dbReference>
<reference evidence="1 2" key="1">
    <citation type="submission" date="2020-07" db="EMBL/GenBank/DDBJ databases">
        <authorList>
            <person name="Feng X."/>
        </authorList>
    </citation>
    <scope>NUCLEOTIDE SEQUENCE [LARGE SCALE GENOMIC DNA]</scope>
    <source>
        <strain evidence="1 2">JCM14086</strain>
    </source>
</reference>
<keyword evidence="2" id="KW-1185">Reference proteome</keyword>